<proteinExistence type="predicted"/>
<accession>A0A2P7B258</accession>
<sequence>MKLWRKSCARKHRRIKEINELGCVDIHAMAACKRHFSVLPVLKYFKYAPVPENHRLRLVMIANFDTS</sequence>
<dbReference type="Proteomes" id="UP000241158">
    <property type="component" value="Unassembled WGS sequence"/>
</dbReference>
<evidence type="ECO:0000313" key="2">
    <source>
        <dbReference type="Proteomes" id="UP000241158"/>
    </source>
</evidence>
<reference evidence="2" key="1">
    <citation type="submission" date="2017-11" db="EMBL/GenBank/DDBJ databases">
        <authorList>
            <person name="Kuznetsova I."/>
            <person name="Sazanova A."/>
            <person name="Chirak E."/>
            <person name="Safronova V."/>
            <person name="Willems A."/>
        </authorList>
    </citation>
    <scope>NUCLEOTIDE SEQUENCE [LARGE SCALE GENOMIC DNA]</scope>
    <source>
        <strain evidence="2">PEPV15</strain>
    </source>
</reference>
<dbReference type="EMBL" id="PGGN01000001">
    <property type="protein sequence ID" value="PSH60510.1"/>
    <property type="molecule type" value="Genomic_DNA"/>
</dbReference>
<keyword evidence="2" id="KW-1185">Reference proteome</keyword>
<evidence type="ECO:0000313" key="1">
    <source>
        <dbReference type="EMBL" id="PSH60510.1"/>
    </source>
</evidence>
<organism evidence="1 2">
    <name type="scientific">Phyllobacterium endophyticum</name>
    <dbReference type="NCBI Taxonomy" id="1149773"/>
    <lineage>
        <taxon>Bacteria</taxon>
        <taxon>Pseudomonadati</taxon>
        <taxon>Pseudomonadota</taxon>
        <taxon>Alphaproteobacteria</taxon>
        <taxon>Hyphomicrobiales</taxon>
        <taxon>Phyllobacteriaceae</taxon>
        <taxon>Phyllobacterium</taxon>
    </lineage>
</organism>
<comment type="caution">
    <text evidence="1">The sequence shown here is derived from an EMBL/GenBank/DDBJ whole genome shotgun (WGS) entry which is preliminary data.</text>
</comment>
<protein>
    <submittedName>
        <fullName evidence="1">Uncharacterized protein</fullName>
    </submittedName>
</protein>
<dbReference type="AlphaFoldDB" id="A0A2P7B258"/>
<name>A0A2P7B258_9HYPH</name>
<gene>
    <name evidence="1" type="ORF">CU100_07510</name>
</gene>